<evidence type="ECO:0000259" key="4">
    <source>
        <dbReference type="PROSITE" id="PS51880"/>
    </source>
</evidence>
<gene>
    <name evidence="5" type="ORF">FCC1311_060772</name>
</gene>
<dbReference type="InterPro" id="IPR004095">
    <property type="entry name" value="TGS"/>
</dbReference>
<dbReference type="InterPro" id="IPR045001">
    <property type="entry name" value="DRG"/>
</dbReference>
<dbReference type="Proteomes" id="UP000241890">
    <property type="component" value="Unassembled WGS sequence"/>
</dbReference>
<comment type="caution">
    <text evidence="5">The sequence shown here is derived from an EMBL/GenBank/DDBJ whole genome shotgun (WGS) entry which is preliminary data.</text>
</comment>
<dbReference type="PROSITE" id="PS51710">
    <property type="entry name" value="G_OBG"/>
    <property type="match status" value="1"/>
</dbReference>
<dbReference type="EMBL" id="BEYU01000067">
    <property type="protein sequence ID" value="GBG29857.1"/>
    <property type="molecule type" value="Genomic_DNA"/>
</dbReference>
<organism evidence="5 6">
    <name type="scientific">Hondaea fermentalgiana</name>
    <dbReference type="NCBI Taxonomy" id="2315210"/>
    <lineage>
        <taxon>Eukaryota</taxon>
        <taxon>Sar</taxon>
        <taxon>Stramenopiles</taxon>
        <taxon>Bigyra</taxon>
        <taxon>Labyrinthulomycetes</taxon>
        <taxon>Thraustochytrida</taxon>
        <taxon>Thraustochytriidae</taxon>
        <taxon>Hondaea</taxon>
    </lineage>
</organism>
<name>A0A2R5GG46_9STRA</name>
<dbReference type="GO" id="GO:0005525">
    <property type="term" value="F:GTP binding"/>
    <property type="evidence" value="ECO:0007669"/>
    <property type="project" value="UniProtKB-KW"/>
</dbReference>
<keyword evidence="1" id="KW-0547">Nucleotide-binding</keyword>
<dbReference type="Pfam" id="PF02824">
    <property type="entry name" value="TGS"/>
    <property type="match status" value="1"/>
</dbReference>
<dbReference type="FunFam" id="3.40.50.300:FF:001436">
    <property type="entry name" value="Developmentally-regulated GTP-binding protein"/>
    <property type="match status" value="1"/>
</dbReference>
<dbReference type="Gene3D" id="6.10.140.1070">
    <property type="match status" value="2"/>
</dbReference>
<proteinExistence type="predicted"/>
<dbReference type="InterPro" id="IPR006074">
    <property type="entry name" value="GTP1-OBG_CS"/>
</dbReference>
<dbReference type="InterPro" id="IPR031167">
    <property type="entry name" value="G_OBG"/>
</dbReference>
<dbReference type="OrthoDB" id="603at2759"/>
<dbReference type="Pfam" id="PF01926">
    <property type="entry name" value="MMR_HSR1"/>
    <property type="match status" value="1"/>
</dbReference>
<accession>A0A2R5GG46</accession>
<dbReference type="InterPro" id="IPR012675">
    <property type="entry name" value="Beta-grasp_dom_sf"/>
</dbReference>
<dbReference type="SUPFAM" id="SSF81271">
    <property type="entry name" value="TGS-like"/>
    <property type="match status" value="1"/>
</dbReference>
<dbReference type="GO" id="GO:0003924">
    <property type="term" value="F:GTPase activity"/>
    <property type="evidence" value="ECO:0007669"/>
    <property type="project" value="InterPro"/>
</dbReference>
<keyword evidence="6" id="KW-1185">Reference proteome</keyword>
<evidence type="ECO:0000256" key="2">
    <source>
        <dbReference type="ARBA" id="ARBA00023134"/>
    </source>
</evidence>
<evidence type="ECO:0000256" key="1">
    <source>
        <dbReference type="ARBA" id="ARBA00022741"/>
    </source>
</evidence>
<dbReference type="PROSITE" id="PS51880">
    <property type="entry name" value="TGS"/>
    <property type="match status" value="1"/>
</dbReference>
<feature type="domain" description="TGS" evidence="4">
    <location>
        <begin position="295"/>
        <end position="373"/>
    </location>
</feature>
<evidence type="ECO:0000313" key="5">
    <source>
        <dbReference type="EMBL" id="GBG29857.1"/>
    </source>
</evidence>
<dbReference type="SUPFAM" id="SSF52540">
    <property type="entry name" value="P-loop containing nucleoside triphosphate hydrolases"/>
    <property type="match status" value="1"/>
</dbReference>
<dbReference type="NCBIfam" id="TIGR00231">
    <property type="entry name" value="small_GTP"/>
    <property type="match status" value="1"/>
</dbReference>
<dbReference type="FunFam" id="3.10.20.30:FF:000003">
    <property type="entry name" value="Developmentally-regulated GTP-binding protein 1"/>
    <property type="match status" value="1"/>
</dbReference>
<dbReference type="PROSITE" id="PS00905">
    <property type="entry name" value="GTP1_OBG"/>
    <property type="match status" value="1"/>
</dbReference>
<dbReference type="InParanoid" id="A0A2R5GG46"/>
<sequence length="408" mass="45612">MGILEKIEDIEKELGRTQINKATMKHICALKARLAKLRSELLDPAKGSSGSGGEGFEVSKTGSARIALIGFPSVGKSTLLSELTDTESEQAAFEFTTLTAIPGNLMYKGTKLQLLDLPGIIEGAAHGKGRGRQVIACAKSADLVLMVLDAAKEGVKNHRRILERELEIVGMRLNQKPANIYFKKKKDGGVKFNAGGFKLEAFGDDPERTVKGILQEYKMHNAEVLFREDATPEQFIDLIEGNRKYVRCLYVYNKADVISLEEVDALARQPHSLVISCNLKLGYDYLLERIWDYLGLVRVYTKKRGSPPDFEEPVVLTSFRHGTSVESACRQVHRSLIDDFHFALVWGISTKHNPQRVGLAHELTDEDVLQIVKKTNTQLKKDKDYNARVQAHYDAIKTKRKSKGKLKT</sequence>
<dbReference type="PANTHER" id="PTHR43127">
    <property type="entry name" value="DEVELOPMENTALLY-REGULATED GTP-BINDING PROTEIN 2"/>
    <property type="match status" value="1"/>
</dbReference>
<dbReference type="InterPro" id="IPR012676">
    <property type="entry name" value="TGS-like"/>
</dbReference>
<feature type="domain" description="OBG-type G" evidence="3">
    <location>
        <begin position="64"/>
        <end position="295"/>
    </location>
</feature>
<dbReference type="Gene3D" id="3.10.20.30">
    <property type="match status" value="1"/>
</dbReference>
<dbReference type="InterPro" id="IPR027417">
    <property type="entry name" value="P-loop_NTPase"/>
</dbReference>
<evidence type="ECO:0000313" key="6">
    <source>
        <dbReference type="Proteomes" id="UP000241890"/>
    </source>
</evidence>
<keyword evidence="2" id="KW-0342">GTP-binding</keyword>
<dbReference type="InterPro" id="IPR005225">
    <property type="entry name" value="Small_GTP-bd"/>
</dbReference>
<protein>
    <submittedName>
        <fullName evidence="5">Developmentally-regulated GTP-binding protein 1</fullName>
    </submittedName>
</protein>
<reference evidence="5 6" key="1">
    <citation type="submission" date="2017-12" db="EMBL/GenBank/DDBJ databases">
        <title>Sequencing, de novo assembly and annotation of complete genome of a new Thraustochytrid species, strain FCC1311.</title>
        <authorList>
            <person name="Sedici K."/>
            <person name="Godart F."/>
            <person name="Aiese Cigliano R."/>
            <person name="Sanseverino W."/>
            <person name="Barakat M."/>
            <person name="Ortet P."/>
            <person name="Marechal E."/>
            <person name="Cagnac O."/>
            <person name="Amato A."/>
        </authorList>
    </citation>
    <scope>NUCLEOTIDE SEQUENCE [LARGE SCALE GENOMIC DNA]</scope>
</reference>
<dbReference type="PRINTS" id="PR00326">
    <property type="entry name" value="GTP1OBG"/>
</dbReference>
<dbReference type="InterPro" id="IPR006073">
    <property type="entry name" value="GTP-bd"/>
</dbReference>
<dbReference type="CDD" id="cd01896">
    <property type="entry name" value="DRG"/>
    <property type="match status" value="1"/>
</dbReference>
<dbReference type="AlphaFoldDB" id="A0A2R5GG46"/>
<evidence type="ECO:0000259" key="3">
    <source>
        <dbReference type="PROSITE" id="PS51710"/>
    </source>
</evidence>
<dbReference type="InterPro" id="IPR031662">
    <property type="entry name" value="GTP-binding_2"/>
</dbReference>
<dbReference type="Pfam" id="PF16897">
    <property type="entry name" value="MMR_HSR1_Xtn"/>
    <property type="match status" value="1"/>
</dbReference>